<dbReference type="SUPFAM" id="SSF52935">
    <property type="entry name" value="PK C-terminal domain-like"/>
    <property type="match status" value="1"/>
</dbReference>
<dbReference type="Gene3D" id="3.40.1380.20">
    <property type="entry name" value="Pyruvate kinase, C-terminal domain"/>
    <property type="match status" value="1"/>
</dbReference>
<evidence type="ECO:0000313" key="1">
    <source>
        <dbReference type="EMBL" id="GAH15189.1"/>
    </source>
</evidence>
<evidence type="ECO:0008006" key="2">
    <source>
        <dbReference type="Google" id="ProtNLM"/>
    </source>
</evidence>
<sequence length="107" mass="11653">LRKRRVAVYTGTHFLAGFGRAIRFKFGGLAPEELAANTLRIFGEGVKVCVEIAIMALDAGLIPYNKEIISIAGTGQGADTAIVCLPTHGKDFFSFEVREIICKPRIK</sequence>
<dbReference type="EMBL" id="BART01030196">
    <property type="protein sequence ID" value="GAH15189.1"/>
    <property type="molecule type" value="Genomic_DNA"/>
</dbReference>
<gene>
    <name evidence="1" type="ORF">S01H4_52786</name>
</gene>
<organism evidence="1">
    <name type="scientific">marine sediment metagenome</name>
    <dbReference type="NCBI Taxonomy" id="412755"/>
    <lineage>
        <taxon>unclassified sequences</taxon>
        <taxon>metagenomes</taxon>
        <taxon>ecological metagenomes</taxon>
    </lineage>
</organism>
<accession>X1EDH0</accession>
<protein>
    <recommendedName>
        <fullName evidence="2">Pyruvate kinase C-terminal domain-containing protein</fullName>
    </recommendedName>
</protein>
<comment type="caution">
    <text evidence="1">The sequence shown here is derived from an EMBL/GenBank/DDBJ whole genome shotgun (WGS) entry which is preliminary data.</text>
</comment>
<feature type="non-terminal residue" evidence="1">
    <location>
        <position position="1"/>
    </location>
</feature>
<dbReference type="InterPro" id="IPR036918">
    <property type="entry name" value="Pyrv_Knase_C_sf"/>
</dbReference>
<reference evidence="1" key="1">
    <citation type="journal article" date="2014" name="Front. Microbiol.">
        <title>High frequency of phylogenetically diverse reductive dehalogenase-homologous genes in deep subseafloor sedimentary metagenomes.</title>
        <authorList>
            <person name="Kawai M."/>
            <person name="Futagami T."/>
            <person name="Toyoda A."/>
            <person name="Takaki Y."/>
            <person name="Nishi S."/>
            <person name="Hori S."/>
            <person name="Arai W."/>
            <person name="Tsubouchi T."/>
            <person name="Morono Y."/>
            <person name="Uchiyama I."/>
            <person name="Ito T."/>
            <person name="Fujiyama A."/>
            <person name="Inagaki F."/>
            <person name="Takami H."/>
        </authorList>
    </citation>
    <scope>NUCLEOTIDE SEQUENCE</scope>
    <source>
        <strain evidence="1">Expedition CK06-06</strain>
    </source>
</reference>
<name>X1EDH0_9ZZZZ</name>
<dbReference type="AlphaFoldDB" id="X1EDH0"/>
<proteinExistence type="predicted"/>